<protein>
    <submittedName>
        <fullName evidence="1">Uncharacterized protein</fullName>
    </submittedName>
</protein>
<sequence length="85" mass="9939">MRHSNKYYDFYLSGISYFRICGLYKAAFRFPTRVHPGTQKAFRFLLSAFIGHLGGTFRFLLYPPRGVRVEKPPGSLSREDWVIMT</sequence>
<gene>
    <name evidence="1" type="ORF">ALC62_02867</name>
</gene>
<dbReference type="EMBL" id="KQ977034">
    <property type="protein sequence ID" value="KYN06194.1"/>
    <property type="molecule type" value="Genomic_DNA"/>
</dbReference>
<proteinExistence type="predicted"/>
<keyword evidence="2" id="KW-1185">Reference proteome</keyword>
<dbReference type="AlphaFoldDB" id="A0A151IMX9"/>
<evidence type="ECO:0000313" key="2">
    <source>
        <dbReference type="Proteomes" id="UP000078542"/>
    </source>
</evidence>
<accession>A0A151IMX9</accession>
<evidence type="ECO:0000313" key="1">
    <source>
        <dbReference type="EMBL" id="KYN06194.1"/>
    </source>
</evidence>
<dbReference type="Proteomes" id="UP000078542">
    <property type="component" value="Unassembled WGS sequence"/>
</dbReference>
<name>A0A151IMX9_9HYME</name>
<organism evidence="1 2">
    <name type="scientific">Cyphomyrmex costatus</name>
    <dbReference type="NCBI Taxonomy" id="456900"/>
    <lineage>
        <taxon>Eukaryota</taxon>
        <taxon>Metazoa</taxon>
        <taxon>Ecdysozoa</taxon>
        <taxon>Arthropoda</taxon>
        <taxon>Hexapoda</taxon>
        <taxon>Insecta</taxon>
        <taxon>Pterygota</taxon>
        <taxon>Neoptera</taxon>
        <taxon>Endopterygota</taxon>
        <taxon>Hymenoptera</taxon>
        <taxon>Apocrita</taxon>
        <taxon>Aculeata</taxon>
        <taxon>Formicoidea</taxon>
        <taxon>Formicidae</taxon>
        <taxon>Myrmicinae</taxon>
        <taxon>Cyphomyrmex</taxon>
    </lineage>
</organism>
<reference evidence="1 2" key="1">
    <citation type="submission" date="2016-03" db="EMBL/GenBank/DDBJ databases">
        <title>Cyphomyrmex costatus WGS genome.</title>
        <authorList>
            <person name="Nygaard S."/>
            <person name="Hu H."/>
            <person name="Boomsma J."/>
            <person name="Zhang G."/>
        </authorList>
    </citation>
    <scope>NUCLEOTIDE SEQUENCE [LARGE SCALE GENOMIC DNA]</scope>
    <source>
        <strain evidence="1">MS0001</strain>
        <tissue evidence="1">Whole body</tissue>
    </source>
</reference>